<evidence type="ECO:0000256" key="6">
    <source>
        <dbReference type="SAM" id="MobiDB-lite"/>
    </source>
</evidence>
<accession>A0A126ZWR7</accession>
<evidence type="ECO:0000256" key="2">
    <source>
        <dbReference type="ARBA" id="ARBA00007362"/>
    </source>
</evidence>
<keyword evidence="4 7" id="KW-1133">Transmembrane helix</keyword>
<dbReference type="EMBL" id="CP014518">
    <property type="protein sequence ID" value="AMM31336.1"/>
    <property type="molecule type" value="Genomic_DNA"/>
</dbReference>
<dbReference type="Proteomes" id="UP000070134">
    <property type="component" value="Chromosome"/>
</dbReference>
<evidence type="ECO:0000256" key="7">
    <source>
        <dbReference type="SAM" id="Phobius"/>
    </source>
</evidence>
<dbReference type="PATRIC" id="fig|37927.3.peg.663"/>
<dbReference type="PANTHER" id="PTHR32322:SF9">
    <property type="entry name" value="AMINO-ACID METABOLITE EFFLUX PUMP-RELATED"/>
    <property type="match status" value="1"/>
</dbReference>
<proteinExistence type="inferred from homology"/>
<comment type="subcellular location">
    <subcellularLocation>
        <location evidence="1">Membrane</location>
        <topology evidence="1">Multi-pass membrane protein</topology>
    </subcellularLocation>
</comment>
<evidence type="ECO:0000259" key="8">
    <source>
        <dbReference type="Pfam" id="PF00892"/>
    </source>
</evidence>
<name>A0A126ZWR7_9MICC</name>
<organism evidence="9 10">
    <name type="scientific">Sinomonas atrocyanea</name>
    <dbReference type="NCBI Taxonomy" id="37927"/>
    <lineage>
        <taxon>Bacteria</taxon>
        <taxon>Bacillati</taxon>
        <taxon>Actinomycetota</taxon>
        <taxon>Actinomycetes</taxon>
        <taxon>Micrococcales</taxon>
        <taxon>Micrococcaceae</taxon>
        <taxon>Sinomonas</taxon>
    </lineage>
</organism>
<feature type="transmembrane region" description="Helical" evidence="7">
    <location>
        <begin position="139"/>
        <end position="156"/>
    </location>
</feature>
<feature type="transmembrane region" description="Helical" evidence="7">
    <location>
        <begin position="263"/>
        <end position="281"/>
    </location>
</feature>
<dbReference type="InterPro" id="IPR050638">
    <property type="entry name" value="AA-Vitamin_Transporters"/>
</dbReference>
<feature type="transmembrane region" description="Helical" evidence="7">
    <location>
        <begin position="238"/>
        <end position="257"/>
    </location>
</feature>
<feature type="domain" description="EamA" evidence="8">
    <location>
        <begin position="7"/>
        <end position="130"/>
    </location>
</feature>
<dbReference type="RefSeq" id="WP_174835373.1">
    <property type="nucleotide sequence ID" value="NZ_BJMO01000022.1"/>
</dbReference>
<sequence>MKPRHAALAVLVAVLWGLNFIAIELGLRDIPPLAFVALRFALVAFPAVCFVKKPDLPWRVIVGVGVFMSAGQFGLVYLAMHLGMPAGLAPLVLQSQMLFTILLAAAVLRERPTAAQLAGVGAGVVGLGLVAAGRGAVAPLGPMLLVVLAGLSWGIGNTISRAAKGTSGLGLVVWSALVVPVPMLALSALVDGPAALLGALGHLTLPVWLSTLFTVILASLVGYSAWNTLLGTYPAAAVVPYTLLVPPVGMVGAWLAFGEVPEPLELVGGAVLLAGVATAVLRRRTTGPSGGRRPDAARNGAPEATLRS</sequence>
<feature type="transmembrane region" description="Helical" evidence="7">
    <location>
        <begin position="32"/>
        <end position="51"/>
    </location>
</feature>
<dbReference type="GO" id="GO:0016020">
    <property type="term" value="C:membrane"/>
    <property type="evidence" value="ECO:0007669"/>
    <property type="project" value="UniProtKB-SubCell"/>
</dbReference>
<reference evidence="9 10" key="1">
    <citation type="submission" date="2016-02" db="EMBL/GenBank/DDBJ databases">
        <title>Complete genome of Sinomonas atrocyanea KCTC 3377.</title>
        <authorList>
            <person name="Kim K.M."/>
        </authorList>
    </citation>
    <scope>NUCLEOTIDE SEQUENCE [LARGE SCALE GENOMIC DNA]</scope>
    <source>
        <strain evidence="9 10">KCTC 3377</strain>
    </source>
</reference>
<dbReference type="InterPro" id="IPR000620">
    <property type="entry name" value="EamA_dom"/>
</dbReference>
<evidence type="ECO:0000313" key="10">
    <source>
        <dbReference type="Proteomes" id="UP000070134"/>
    </source>
</evidence>
<keyword evidence="5 7" id="KW-0472">Membrane</keyword>
<gene>
    <name evidence="9" type="ORF">SA2016_0645</name>
</gene>
<protein>
    <submittedName>
        <fullName evidence="9">Membrane protein</fullName>
    </submittedName>
</protein>
<evidence type="ECO:0000256" key="1">
    <source>
        <dbReference type="ARBA" id="ARBA00004141"/>
    </source>
</evidence>
<keyword evidence="3 7" id="KW-0812">Transmembrane</keyword>
<dbReference type="InterPro" id="IPR037185">
    <property type="entry name" value="EmrE-like"/>
</dbReference>
<dbReference type="STRING" id="37927.SA2016_0645"/>
<evidence type="ECO:0000256" key="5">
    <source>
        <dbReference type="ARBA" id="ARBA00023136"/>
    </source>
</evidence>
<dbReference type="SUPFAM" id="SSF103481">
    <property type="entry name" value="Multidrug resistance efflux transporter EmrE"/>
    <property type="match status" value="2"/>
</dbReference>
<feature type="domain" description="EamA" evidence="8">
    <location>
        <begin position="143"/>
        <end position="278"/>
    </location>
</feature>
<feature type="transmembrane region" description="Helical" evidence="7">
    <location>
        <begin position="86"/>
        <end position="108"/>
    </location>
</feature>
<feature type="transmembrane region" description="Helical" evidence="7">
    <location>
        <begin position="58"/>
        <end position="80"/>
    </location>
</feature>
<evidence type="ECO:0000256" key="3">
    <source>
        <dbReference type="ARBA" id="ARBA00022692"/>
    </source>
</evidence>
<dbReference type="AlphaFoldDB" id="A0A126ZWR7"/>
<evidence type="ECO:0000256" key="4">
    <source>
        <dbReference type="ARBA" id="ARBA00022989"/>
    </source>
</evidence>
<evidence type="ECO:0000313" key="9">
    <source>
        <dbReference type="EMBL" id="AMM31336.1"/>
    </source>
</evidence>
<feature type="transmembrane region" description="Helical" evidence="7">
    <location>
        <begin position="205"/>
        <end position="226"/>
    </location>
</feature>
<feature type="transmembrane region" description="Helical" evidence="7">
    <location>
        <begin position="168"/>
        <end position="190"/>
    </location>
</feature>
<dbReference type="PANTHER" id="PTHR32322">
    <property type="entry name" value="INNER MEMBRANE TRANSPORTER"/>
    <property type="match status" value="1"/>
</dbReference>
<dbReference type="Pfam" id="PF00892">
    <property type="entry name" value="EamA"/>
    <property type="match status" value="2"/>
</dbReference>
<comment type="similarity">
    <text evidence="2">Belongs to the EamA transporter family.</text>
</comment>
<dbReference type="KEGG" id="satk:SA2016_0645"/>
<feature type="region of interest" description="Disordered" evidence="6">
    <location>
        <begin position="284"/>
        <end position="308"/>
    </location>
</feature>
<feature type="transmembrane region" description="Helical" evidence="7">
    <location>
        <begin position="115"/>
        <end position="133"/>
    </location>
</feature>
<keyword evidence="10" id="KW-1185">Reference proteome</keyword>